<keyword evidence="3" id="KW-0238">DNA-binding</keyword>
<evidence type="ECO:0000256" key="1">
    <source>
        <dbReference type="SAM" id="MobiDB-lite"/>
    </source>
</evidence>
<dbReference type="PANTHER" id="PTHR43252">
    <property type="entry name" value="TRANSCRIPTIONAL REGULATOR YQJI"/>
    <property type="match status" value="1"/>
</dbReference>
<sequence>MRRHFERAGREHGPEHRHDHGHRGEHPGHDRLYAFGPFGGRGGFGGGRGGGMRGPHSRGRGARRGDVRAAIIGLLLERPMHGYEMISELDQRTGGAWRPSPGSVYPTLQLLEDEGLITGEESEGRKRFTLTDAGREAAGKADAAPWTQFAEEAGSNAHELRTAAMGIMQALGQVGQVGTEEQRQRALEILNEARRKLYGILAE</sequence>
<comment type="caution">
    <text evidence="3">The sequence shown here is derived from an EMBL/GenBank/DDBJ whole genome shotgun (WGS) entry which is preliminary data.</text>
</comment>
<protein>
    <submittedName>
        <fullName evidence="3">DNA-binding PadR family transcriptional regulator</fullName>
    </submittedName>
</protein>
<name>A0A8J7KKW0_9ACTN</name>
<dbReference type="CDD" id="cd00090">
    <property type="entry name" value="HTH_ARSR"/>
    <property type="match status" value="1"/>
</dbReference>
<gene>
    <name evidence="3" type="ORF">IW245_007929</name>
</gene>
<evidence type="ECO:0000259" key="2">
    <source>
        <dbReference type="Pfam" id="PF03551"/>
    </source>
</evidence>
<proteinExistence type="predicted"/>
<keyword evidence="4" id="KW-1185">Reference proteome</keyword>
<dbReference type="Gene3D" id="1.10.10.10">
    <property type="entry name" value="Winged helix-like DNA-binding domain superfamily/Winged helix DNA-binding domain"/>
    <property type="match status" value="1"/>
</dbReference>
<dbReference type="RefSeq" id="WP_197008118.1">
    <property type="nucleotide sequence ID" value="NZ_BONS01000013.1"/>
</dbReference>
<dbReference type="SUPFAM" id="SSF46785">
    <property type="entry name" value="Winged helix' DNA-binding domain"/>
    <property type="match status" value="1"/>
</dbReference>
<evidence type="ECO:0000313" key="4">
    <source>
        <dbReference type="Proteomes" id="UP000622552"/>
    </source>
</evidence>
<dbReference type="Pfam" id="PF03551">
    <property type="entry name" value="PadR"/>
    <property type="match status" value="1"/>
</dbReference>
<evidence type="ECO:0000313" key="3">
    <source>
        <dbReference type="EMBL" id="MBG6141735.1"/>
    </source>
</evidence>
<dbReference type="InterPro" id="IPR036390">
    <property type="entry name" value="WH_DNA-bd_sf"/>
</dbReference>
<feature type="region of interest" description="Disordered" evidence="1">
    <location>
        <begin position="1"/>
        <end position="30"/>
    </location>
</feature>
<dbReference type="PANTHER" id="PTHR43252:SF2">
    <property type="entry name" value="TRANSCRIPTION REGULATOR, PADR-LIKE FAMILY"/>
    <property type="match status" value="1"/>
</dbReference>
<dbReference type="InterPro" id="IPR005149">
    <property type="entry name" value="Tscrpt_reg_PadR_N"/>
</dbReference>
<feature type="domain" description="Transcription regulator PadR N-terminal" evidence="2">
    <location>
        <begin position="71"/>
        <end position="138"/>
    </location>
</feature>
<feature type="compositionally biased region" description="Gly residues" evidence="1">
    <location>
        <begin position="43"/>
        <end position="53"/>
    </location>
</feature>
<dbReference type="InterPro" id="IPR036388">
    <property type="entry name" value="WH-like_DNA-bd_sf"/>
</dbReference>
<dbReference type="Proteomes" id="UP000622552">
    <property type="component" value="Unassembled WGS sequence"/>
</dbReference>
<accession>A0A8J7KKW0</accession>
<reference evidence="3" key="1">
    <citation type="submission" date="2020-11" db="EMBL/GenBank/DDBJ databases">
        <title>Sequencing the genomes of 1000 actinobacteria strains.</title>
        <authorList>
            <person name="Klenk H.-P."/>
        </authorList>
    </citation>
    <scope>NUCLEOTIDE SEQUENCE</scope>
    <source>
        <strain evidence="3">DSM 45356</strain>
    </source>
</reference>
<feature type="region of interest" description="Disordered" evidence="1">
    <location>
        <begin position="43"/>
        <end position="63"/>
    </location>
</feature>
<dbReference type="InterPro" id="IPR011991">
    <property type="entry name" value="ArsR-like_HTH"/>
</dbReference>
<dbReference type="AlphaFoldDB" id="A0A8J7KKW0"/>
<dbReference type="GO" id="GO:0003677">
    <property type="term" value="F:DNA binding"/>
    <property type="evidence" value="ECO:0007669"/>
    <property type="project" value="UniProtKB-KW"/>
</dbReference>
<organism evidence="3 4">
    <name type="scientific">Longispora fulva</name>
    <dbReference type="NCBI Taxonomy" id="619741"/>
    <lineage>
        <taxon>Bacteria</taxon>
        <taxon>Bacillati</taxon>
        <taxon>Actinomycetota</taxon>
        <taxon>Actinomycetes</taxon>
        <taxon>Micromonosporales</taxon>
        <taxon>Micromonosporaceae</taxon>
        <taxon>Longispora</taxon>
    </lineage>
</organism>
<dbReference type="EMBL" id="JADOUF010000001">
    <property type="protein sequence ID" value="MBG6141735.1"/>
    <property type="molecule type" value="Genomic_DNA"/>
</dbReference>